<keyword evidence="3" id="KW-1185">Reference proteome</keyword>
<reference evidence="2 3" key="1">
    <citation type="journal article" date="2010" name="Stand. Genomic Sci.">
        <title>Complete genome sequence of Haliangium ochraceum type strain (SMP-2).</title>
        <authorList>
            <consortium name="US DOE Joint Genome Institute (JGI-PGF)"/>
            <person name="Ivanova N."/>
            <person name="Daum C."/>
            <person name="Lang E."/>
            <person name="Abt B."/>
            <person name="Kopitz M."/>
            <person name="Saunders E."/>
            <person name="Lapidus A."/>
            <person name="Lucas S."/>
            <person name="Glavina Del Rio T."/>
            <person name="Nolan M."/>
            <person name="Tice H."/>
            <person name="Copeland A."/>
            <person name="Cheng J.F."/>
            <person name="Chen F."/>
            <person name="Bruce D."/>
            <person name="Goodwin L."/>
            <person name="Pitluck S."/>
            <person name="Mavromatis K."/>
            <person name="Pati A."/>
            <person name="Mikhailova N."/>
            <person name="Chen A."/>
            <person name="Palaniappan K."/>
            <person name="Land M."/>
            <person name="Hauser L."/>
            <person name="Chang Y.J."/>
            <person name="Jeffries C.D."/>
            <person name="Detter J.C."/>
            <person name="Brettin T."/>
            <person name="Rohde M."/>
            <person name="Goker M."/>
            <person name="Bristow J."/>
            <person name="Markowitz V."/>
            <person name="Eisen J.A."/>
            <person name="Hugenholtz P."/>
            <person name="Kyrpides N.C."/>
            <person name="Klenk H.P."/>
        </authorList>
    </citation>
    <scope>NUCLEOTIDE SEQUENCE [LARGE SCALE GENOMIC DNA]</scope>
    <source>
        <strain evidence="3">DSM 14365 / CIP 107738 / JCM 11303 / AJ 13395 / SMP-2</strain>
    </source>
</reference>
<feature type="transmembrane region" description="Helical" evidence="1">
    <location>
        <begin position="149"/>
        <end position="169"/>
    </location>
</feature>
<feature type="transmembrane region" description="Helical" evidence="1">
    <location>
        <begin position="20"/>
        <end position="38"/>
    </location>
</feature>
<keyword evidence="1" id="KW-0812">Transmembrane</keyword>
<feature type="transmembrane region" description="Helical" evidence="1">
    <location>
        <begin position="189"/>
        <end position="208"/>
    </location>
</feature>
<evidence type="ECO:0000256" key="1">
    <source>
        <dbReference type="SAM" id="Phobius"/>
    </source>
</evidence>
<feature type="transmembrane region" description="Helical" evidence="1">
    <location>
        <begin position="44"/>
        <end position="64"/>
    </location>
</feature>
<feature type="transmembrane region" description="Helical" evidence="1">
    <location>
        <begin position="242"/>
        <end position="262"/>
    </location>
</feature>
<protein>
    <submittedName>
        <fullName evidence="2">Uncharacterized protein</fullName>
    </submittedName>
</protein>
<dbReference type="AlphaFoldDB" id="D0LJ69"/>
<dbReference type="EMBL" id="CP001804">
    <property type="protein sequence ID" value="ACY14916.1"/>
    <property type="molecule type" value="Genomic_DNA"/>
</dbReference>
<gene>
    <name evidence="2" type="ordered locus">Hoch_2379</name>
</gene>
<dbReference type="STRING" id="502025.Hoch_2379"/>
<evidence type="ECO:0000313" key="3">
    <source>
        <dbReference type="Proteomes" id="UP000001880"/>
    </source>
</evidence>
<name>D0LJ69_HALO1</name>
<keyword evidence="1" id="KW-0472">Membrane</keyword>
<evidence type="ECO:0000313" key="2">
    <source>
        <dbReference type="EMBL" id="ACY14916.1"/>
    </source>
</evidence>
<organism evidence="2 3">
    <name type="scientific">Haliangium ochraceum (strain DSM 14365 / JCM 11303 / SMP-2)</name>
    <dbReference type="NCBI Taxonomy" id="502025"/>
    <lineage>
        <taxon>Bacteria</taxon>
        <taxon>Pseudomonadati</taxon>
        <taxon>Myxococcota</taxon>
        <taxon>Polyangia</taxon>
        <taxon>Haliangiales</taxon>
        <taxon>Kofleriaceae</taxon>
        <taxon>Haliangium</taxon>
    </lineage>
</organism>
<dbReference type="Proteomes" id="UP000001880">
    <property type="component" value="Chromosome"/>
</dbReference>
<sequence>MREGGLKSVLPTSSKGWRTFADVVALALGINVWLSVVLLPSLFIGTWSSPVNALPLVVLIAGLWRRSEVLLLLLYPSALLVPVALFPELASSQVYGPARFTIVSVGVVAFLLGISFFNSFYEPEPPVSVRPLASSRKPQPVRWRRRYRMYWTLTGLSVVFPATMLYAANFDPSIQAFMRQMYPGRVSEMLAVGNLAIVVAWVMIYRRYFTGPLRDHRTGDPELVRRMARVHVDLERKRPRPAFFVGVVFALGFMTLFLLTRYS</sequence>
<dbReference type="KEGG" id="hoh:Hoch_2379"/>
<proteinExistence type="predicted"/>
<dbReference type="RefSeq" id="WP_012827524.1">
    <property type="nucleotide sequence ID" value="NC_013440.1"/>
</dbReference>
<dbReference type="HOGENOM" id="CLU_1056761_0_0_7"/>
<feature type="transmembrane region" description="Helical" evidence="1">
    <location>
        <begin position="69"/>
        <end position="86"/>
    </location>
</feature>
<feature type="transmembrane region" description="Helical" evidence="1">
    <location>
        <begin position="98"/>
        <end position="121"/>
    </location>
</feature>
<accession>D0LJ69</accession>
<keyword evidence="1" id="KW-1133">Transmembrane helix</keyword>